<sequence length="638" mass="69385">MNETPLHEPLIAEEGKEKERVFTGTPERIVNICLASISALIIYWTVYVSADVMWKHGLYIMTVFCMTLVIYPFEKKPKVNHVSLVDWLLIIGSIAGSAYAIWEYLDRFMRLGMLTEMDIFFGCLMLFLGLEVGRRVIGWSLTLVSIVLILYSLYGFVIPGHFGHGGFDLEAVVTQVYAGMEGYYGLSAKMMIQYVAPFILMGAFLEKSGAGDFFIRLAFALTRNTVGGPAKAAVIGSALLGSISGSAVANVSSTGVLTIPMMKKVGYRPHVAGAIEAAASTGGQIMPPIMGAVAFLMAEFTQIPYLTIVTVATGPIILYYITLMAFIHFEAKKHNIGQMKDHHIPSARTVCSEGWHFFVAIMVIIVIMAFGYSPGMSALGGIITLIVIHSIKSRKVDFKMLYEAMVLGGRYSLGIGSLVGCIGIILSLVGLTGVGLKLSWLFTTLANGSPLVAILLVGLISMILGMGLASGPAYIVTAIAVGPALADMGFPLMTAHFIMMWFSIDSEITPPVGLASIVGAGIANADPMKTMFTAFKYAKALYILPILFYYRPALLLQSSLFDIALTFVTVMFGLIAFAAVWENYLMRRTTLLERILLLGGALLLFIPGHIWDFAGIGLFIIVYCLQRYYCPAGFRQTA</sequence>
<dbReference type="PANTHER" id="PTHR43849:SF2">
    <property type="entry name" value="BLL3936 PROTEIN"/>
    <property type="match status" value="1"/>
</dbReference>
<evidence type="ECO:0000256" key="1">
    <source>
        <dbReference type="SAM" id="Phobius"/>
    </source>
</evidence>
<feature type="transmembrane region" description="Helical" evidence="1">
    <location>
        <begin position="303"/>
        <end position="329"/>
    </location>
</feature>
<evidence type="ECO:0000313" key="4">
    <source>
        <dbReference type="Proteomes" id="UP000006034"/>
    </source>
</evidence>
<dbReference type="RefSeq" id="WP_005030667.1">
    <property type="nucleotide sequence ID" value="NZ_KE150238.1"/>
</dbReference>
<organism evidence="3 4">
    <name type="scientific">Bilophila wadsworthia (strain 3_1_6)</name>
    <dbReference type="NCBI Taxonomy" id="563192"/>
    <lineage>
        <taxon>Bacteria</taxon>
        <taxon>Pseudomonadati</taxon>
        <taxon>Thermodesulfobacteriota</taxon>
        <taxon>Desulfovibrionia</taxon>
        <taxon>Desulfovibrionales</taxon>
        <taxon>Desulfovibrionaceae</taxon>
        <taxon>Bilophila</taxon>
    </lineage>
</organism>
<feature type="transmembrane region" description="Helical" evidence="1">
    <location>
        <begin position="563"/>
        <end position="584"/>
    </location>
</feature>
<dbReference type="InterPro" id="IPR011853">
    <property type="entry name" value="TRAP_DctM-Dct_fused"/>
</dbReference>
<protein>
    <submittedName>
        <fullName evidence="3">TRAP transporter, 4TM/12TM fusion protein</fullName>
    </submittedName>
</protein>
<accession>E5YBP2</accession>
<feature type="transmembrane region" description="Helical" evidence="1">
    <location>
        <begin position="596"/>
        <end position="623"/>
    </location>
</feature>
<keyword evidence="1" id="KW-0472">Membrane</keyword>
<dbReference type="NCBIfam" id="TIGR02123">
    <property type="entry name" value="TRAP_fused"/>
    <property type="match status" value="1"/>
</dbReference>
<comment type="caution">
    <text evidence="3">The sequence shown here is derived from an EMBL/GenBank/DDBJ whole genome shotgun (WGS) entry which is preliminary data.</text>
</comment>
<feature type="transmembrane region" description="Helical" evidence="1">
    <location>
        <begin position="182"/>
        <end position="205"/>
    </location>
</feature>
<keyword evidence="1" id="KW-0812">Transmembrane</keyword>
<proteinExistence type="predicted"/>
<dbReference type="STRING" id="563192.HMPREF0179_03616"/>
<evidence type="ECO:0000259" key="2">
    <source>
        <dbReference type="Pfam" id="PF06808"/>
    </source>
</evidence>
<feature type="transmembrane region" description="Helical" evidence="1">
    <location>
        <begin position="56"/>
        <end position="73"/>
    </location>
</feature>
<dbReference type="OrthoDB" id="9759894at2"/>
<feature type="transmembrane region" description="Helical" evidence="1">
    <location>
        <begin position="375"/>
        <end position="391"/>
    </location>
</feature>
<feature type="transmembrane region" description="Helical" evidence="1">
    <location>
        <begin position="451"/>
        <end position="469"/>
    </location>
</feature>
<dbReference type="HOGENOM" id="CLU_007041_3_1_7"/>
<feature type="transmembrane region" description="Helical" evidence="1">
    <location>
        <begin position="29"/>
        <end position="50"/>
    </location>
</feature>
<dbReference type="EMBL" id="ADCP02000001">
    <property type="protein sequence ID" value="EFV42555.1"/>
    <property type="molecule type" value="Genomic_DNA"/>
</dbReference>
<dbReference type="InterPro" id="IPR010656">
    <property type="entry name" value="DctM"/>
</dbReference>
<dbReference type="Proteomes" id="UP000006034">
    <property type="component" value="Unassembled WGS sequence"/>
</dbReference>
<dbReference type="eggNOG" id="COG4666">
    <property type="taxonomic scope" value="Bacteria"/>
</dbReference>
<feature type="transmembrane region" description="Helical" evidence="1">
    <location>
        <begin position="85"/>
        <end position="102"/>
    </location>
</feature>
<keyword evidence="4" id="KW-1185">Reference proteome</keyword>
<evidence type="ECO:0000313" key="3">
    <source>
        <dbReference type="EMBL" id="EFV42555.1"/>
    </source>
</evidence>
<keyword evidence="1" id="KW-1133">Transmembrane helix</keyword>
<feature type="transmembrane region" description="Helical" evidence="1">
    <location>
        <begin position="537"/>
        <end position="557"/>
    </location>
</feature>
<feature type="domain" description="TRAP C4-dicarboxylate transport system permease DctM subunit" evidence="2">
    <location>
        <begin position="124"/>
        <end position="553"/>
    </location>
</feature>
<feature type="transmembrane region" description="Helical" evidence="1">
    <location>
        <begin position="137"/>
        <end position="162"/>
    </location>
</feature>
<dbReference type="PANTHER" id="PTHR43849">
    <property type="entry name" value="BLL3936 PROTEIN"/>
    <property type="match status" value="1"/>
</dbReference>
<reference evidence="3 4" key="1">
    <citation type="submission" date="2010-10" db="EMBL/GenBank/DDBJ databases">
        <authorList>
            <consortium name="The Broad Institute Genome Sequencing Platform"/>
            <person name="Ward D."/>
            <person name="Earl A."/>
            <person name="Feldgarden M."/>
            <person name="Young S.K."/>
            <person name="Gargeya S."/>
            <person name="Zeng Q."/>
            <person name="Alvarado L."/>
            <person name="Berlin A."/>
            <person name="Bochicchio J."/>
            <person name="Chapman S.B."/>
            <person name="Chen Z."/>
            <person name="Freedman E."/>
            <person name="Gellesch M."/>
            <person name="Goldberg J."/>
            <person name="Griggs A."/>
            <person name="Gujja S."/>
            <person name="Heilman E."/>
            <person name="Heiman D."/>
            <person name="Howarth C."/>
            <person name="Mehta T."/>
            <person name="Neiman D."/>
            <person name="Pearson M."/>
            <person name="Roberts A."/>
            <person name="Saif S."/>
            <person name="Shea T."/>
            <person name="Shenoy N."/>
            <person name="Sisk P."/>
            <person name="Stolte C."/>
            <person name="Sykes S."/>
            <person name="White J."/>
            <person name="Yandava C."/>
            <person name="Allen-Vercoe E."/>
            <person name="Sibley C."/>
            <person name="Ambrose C.E."/>
            <person name="Strauss J."/>
            <person name="Daigneault M."/>
            <person name="Haas B."/>
            <person name="Nusbaum C."/>
            <person name="Birren B."/>
        </authorList>
    </citation>
    <scope>NUCLEOTIDE SEQUENCE [LARGE SCALE GENOMIC DNA]</scope>
    <source>
        <strain evidence="3 4">3_1_6</strain>
    </source>
</reference>
<dbReference type="GeneID" id="78084382"/>
<reference evidence="3 4" key="2">
    <citation type="submission" date="2013-04" db="EMBL/GenBank/DDBJ databases">
        <title>The Genome Sequence of Bilophila wadsworthia 3_1_6.</title>
        <authorList>
            <consortium name="The Broad Institute Genomics Platform"/>
            <person name="Earl A."/>
            <person name="Ward D."/>
            <person name="Feldgarden M."/>
            <person name="Gevers D."/>
            <person name="Sibley C."/>
            <person name="Strauss J."/>
            <person name="Allen-Vercoe E."/>
            <person name="Walker B."/>
            <person name="Young S."/>
            <person name="Zeng Q."/>
            <person name="Gargeya S."/>
            <person name="Fitzgerald M."/>
            <person name="Haas B."/>
            <person name="Abouelleil A."/>
            <person name="Allen A.W."/>
            <person name="Alvarado L."/>
            <person name="Arachchi H.M."/>
            <person name="Berlin A.M."/>
            <person name="Chapman S.B."/>
            <person name="Gainer-Dewar J."/>
            <person name="Goldberg J."/>
            <person name="Griggs A."/>
            <person name="Gujja S."/>
            <person name="Hansen M."/>
            <person name="Howarth C."/>
            <person name="Imamovic A."/>
            <person name="Ireland A."/>
            <person name="Larimer J."/>
            <person name="McCowan C."/>
            <person name="Murphy C."/>
            <person name="Pearson M."/>
            <person name="Poon T.W."/>
            <person name="Priest M."/>
            <person name="Roberts A."/>
            <person name="Saif S."/>
            <person name="Shea T."/>
            <person name="Sisk P."/>
            <person name="Sykes S."/>
            <person name="Wortman J."/>
            <person name="Nusbaum C."/>
            <person name="Birren B."/>
        </authorList>
    </citation>
    <scope>NUCLEOTIDE SEQUENCE [LARGE SCALE GENOMIC DNA]</scope>
    <source>
        <strain evidence="3 4">3_1_6</strain>
    </source>
</reference>
<gene>
    <name evidence="3" type="ORF">HMPREF0179_03616</name>
</gene>
<feature type="transmembrane region" description="Helical" evidence="1">
    <location>
        <begin position="476"/>
        <end position="502"/>
    </location>
</feature>
<feature type="transmembrane region" description="Helical" evidence="1">
    <location>
        <begin position="411"/>
        <end position="431"/>
    </location>
</feature>
<feature type="transmembrane region" description="Helical" evidence="1">
    <location>
        <begin position="108"/>
        <end position="130"/>
    </location>
</feature>
<dbReference type="Pfam" id="PF06808">
    <property type="entry name" value="DctM"/>
    <property type="match status" value="1"/>
</dbReference>
<dbReference type="AlphaFoldDB" id="E5YBP2"/>
<name>E5YBP2_BILW3</name>